<dbReference type="Pfam" id="PF02801">
    <property type="entry name" value="Ketoacyl-synt_C"/>
    <property type="match status" value="1"/>
</dbReference>
<feature type="region of interest" description="N-terminal hotdog fold" evidence="9">
    <location>
        <begin position="917"/>
        <end position="1036"/>
    </location>
</feature>
<dbReference type="Pfam" id="PF00109">
    <property type="entry name" value="ketoacyl-synt"/>
    <property type="match status" value="1"/>
</dbReference>
<dbReference type="PROSITE" id="PS00606">
    <property type="entry name" value="KS3_1"/>
    <property type="match status" value="1"/>
</dbReference>
<dbReference type="Pfam" id="PF16197">
    <property type="entry name" value="KAsynt_C_assoc"/>
    <property type="match status" value="1"/>
</dbReference>
<dbReference type="InterPro" id="IPR014043">
    <property type="entry name" value="Acyl_transferase_dom"/>
</dbReference>
<dbReference type="InterPro" id="IPR016035">
    <property type="entry name" value="Acyl_Trfase/lysoPLipase"/>
</dbReference>
<keyword evidence="15" id="KW-1185">Reference proteome</keyword>
<dbReference type="Gene3D" id="3.40.50.150">
    <property type="entry name" value="Vaccinia Virus protein VP39"/>
    <property type="match status" value="1"/>
</dbReference>
<dbReference type="InterPro" id="IPR011032">
    <property type="entry name" value="GroES-like_sf"/>
</dbReference>
<comment type="caution">
    <text evidence="14">The sequence shown here is derived from an EMBL/GenBank/DDBJ whole genome shotgun (WGS) entry which is preliminary data.</text>
</comment>
<dbReference type="Proteomes" id="UP000659223">
    <property type="component" value="Unassembled WGS sequence"/>
</dbReference>
<dbReference type="PANTHER" id="PTHR43775">
    <property type="entry name" value="FATTY ACID SYNTHASE"/>
    <property type="match status" value="1"/>
</dbReference>
<keyword evidence="5" id="KW-0521">NADP</keyword>
<dbReference type="InterPro" id="IPR050091">
    <property type="entry name" value="PKS_NRPS_Biosynth_Enz"/>
</dbReference>
<dbReference type="PANTHER" id="PTHR43775:SF37">
    <property type="entry name" value="SI:DKEY-61P9.11"/>
    <property type="match status" value="1"/>
</dbReference>
<organism evidence="14 15">
    <name type="scientific">Streptomyces hiroshimensis</name>
    <dbReference type="NCBI Taxonomy" id="66424"/>
    <lineage>
        <taxon>Bacteria</taxon>
        <taxon>Bacillati</taxon>
        <taxon>Actinomycetota</taxon>
        <taxon>Actinomycetes</taxon>
        <taxon>Kitasatosporales</taxon>
        <taxon>Streptomycetaceae</taxon>
        <taxon>Streptomyces</taxon>
    </lineage>
</organism>
<dbReference type="InterPro" id="IPR014030">
    <property type="entry name" value="Ketoacyl_synth_N"/>
</dbReference>
<keyword evidence="6" id="KW-0045">Antibiotic biosynthesis</keyword>
<dbReference type="InterPro" id="IPR009081">
    <property type="entry name" value="PP-bd_ACP"/>
</dbReference>
<dbReference type="InterPro" id="IPR014031">
    <property type="entry name" value="Ketoacyl_synth_C"/>
</dbReference>
<keyword evidence="4" id="KW-0808">Transferase</keyword>
<evidence type="ECO:0000313" key="15">
    <source>
        <dbReference type="Proteomes" id="UP000659223"/>
    </source>
</evidence>
<dbReference type="Gene3D" id="3.40.366.10">
    <property type="entry name" value="Malonyl-Coenzyme A Acyl Carrier Protein, domain 2"/>
    <property type="match status" value="1"/>
</dbReference>
<dbReference type="Gene3D" id="1.10.1200.10">
    <property type="entry name" value="ACP-like"/>
    <property type="match status" value="1"/>
</dbReference>
<feature type="active site" description="Proton donor; for dehydratase activity" evidence="9">
    <location>
        <position position="1107"/>
    </location>
</feature>
<feature type="domain" description="Carrier" evidence="11">
    <location>
        <begin position="2412"/>
        <end position="2490"/>
    </location>
</feature>
<dbReference type="SMART" id="SM00827">
    <property type="entry name" value="PKS_AT"/>
    <property type="match status" value="1"/>
</dbReference>
<dbReference type="Gene3D" id="3.10.129.110">
    <property type="entry name" value="Polyketide synthase dehydratase"/>
    <property type="match status" value="1"/>
</dbReference>
<feature type="region of interest" description="Disordered" evidence="10">
    <location>
        <begin position="2499"/>
        <end position="2532"/>
    </location>
</feature>
<proteinExistence type="predicted"/>
<dbReference type="InterPro" id="IPR049900">
    <property type="entry name" value="PKS_mFAS_DH"/>
</dbReference>
<feature type="region of interest" description="C-terminal hotdog fold" evidence="9">
    <location>
        <begin position="1050"/>
        <end position="1190"/>
    </location>
</feature>
<evidence type="ECO:0000256" key="3">
    <source>
        <dbReference type="ARBA" id="ARBA00022553"/>
    </source>
</evidence>
<dbReference type="InterPro" id="IPR036736">
    <property type="entry name" value="ACP-like_sf"/>
</dbReference>
<dbReference type="SUPFAM" id="SSF53901">
    <property type="entry name" value="Thiolase-like"/>
    <property type="match status" value="1"/>
</dbReference>
<evidence type="ECO:0000256" key="9">
    <source>
        <dbReference type="PROSITE-ProRule" id="PRU01363"/>
    </source>
</evidence>
<protein>
    <submittedName>
        <fullName evidence="14">Polyketide synthase</fullName>
    </submittedName>
</protein>
<evidence type="ECO:0000256" key="4">
    <source>
        <dbReference type="ARBA" id="ARBA00022679"/>
    </source>
</evidence>
<dbReference type="Gene3D" id="3.40.50.720">
    <property type="entry name" value="NAD(P)-binding Rossmann-like Domain"/>
    <property type="match status" value="2"/>
</dbReference>
<dbReference type="CDD" id="cd05195">
    <property type="entry name" value="enoyl_red"/>
    <property type="match status" value="1"/>
</dbReference>
<dbReference type="Gene3D" id="3.90.180.10">
    <property type="entry name" value="Medium-chain alcohol dehydrogenases, catalytic domain"/>
    <property type="match status" value="1"/>
</dbReference>
<dbReference type="SUPFAM" id="SSF47336">
    <property type="entry name" value="ACP-like"/>
    <property type="match status" value="1"/>
</dbReference>
<dbReference type="SMART" id="SM00823">
    <property type="entry name" value="PKS_PP"/>
    <property type="match status" value="1"/>
</dbReference>
<dbReference type="InterPro" id="IPR013149">
    <property type="entry name" value="ADH-like_C"/>
</dbReference>
<dbReference type="InterPro" id="IPR020843">
    <property type="entry name" value="ER"/>
</dbReference>
<dbReference type="Pfam" id="PF14765">
    <property type="entry name" value="PS-DH"/>
    <property type="match status" value="1"/>
</dbReference>
<keyword evidence="2" id="KW-0596">Phosphopantetheine</keyword>
<keyword evidence="8" id="KW-0012">Acyltransferase</keyword>
<keyword evidence="3" id="KW-0597">Phosphoprotein</keyword>
<feature type="compositionally biased region" description="Low complexity" evidence="10">
    <location>
        <begin position="2499"/>
        <end position="2513"/>
    </location>
</feature>
<evidence type="ECO:0000256" key="5">
    <source>
        <dbReference type="ARBA" id="ARBA00022857"/>
    </source>
</evidence>
<dbReference type="Pfam" id="PF00698">
    <property type="entry name" value="Acyl_transf_1"/>
    <property type="match status" value="1"/>
</dbReference>
<dbReference type="InterPro" id="IPR020841">
    <property type="entry name" value="PKS_Beta-ketoAc_synthase_dom"/>
</dbReference>
<dbReference type="Pfam" id="PF08242">
    <property type="entry name" value="Methyltransf_12"/>
    <property type="match status" value="1"/>
</dbReference>
<dbReference type="InterPro" id="IPR013217">
    <property type="entry name" value="Methyltransf_12"/>
</dbReference>
<dbReference type="InterPro" id="IPR020806">
    <property type="entry name" value="PKS_PP-bd"/>
</dbReference>
<evidence type="ECO:0000256" key="2">
    <source>
        <dbReference type="ARBA" id="ARBA00022450"/>
    </source>
</evidence>
<dbReference type="Pfam" id="PF00107">
    <property type="entry name" value="ADH_zinc_N"/>
    <property type="match status" value="1"/>
</dbReference>
<evidence type="ECO:0000256" key="6">
    <source>
        <dbReference type="ARBA" id="ARBA00023194"/>
    </source>
</evidence>
<evidence type="ECO:0000313" key="14">
    <source>
        <dbReference type="EMBL" id="GGX88375.1"/>
    </source>
</evidence>
<dbReference type="InterPro" id="IPR042104">
    <property type="entry name" value="PKS_dehydratase_sf"/>
</dbReference>
<dbReference type="Gene3D" id="3.40.47.10">
    <property type="match status" value="1"/>
</dbReference>
<gene>
    <name evidence="14" type="primary">wcbR</name>
    <name evidence="14" type="ORF">GCM10010324_37690</name>
</gene>
<dbReference type="Pfam" id="PF08240">
    <property type="entry name" value="ADH_N"/>
    <property type="match status" value="1"/>
</dbReference>
<feature type="compositionally biased region" description="Low complexity" evidence="10">
    <location>
        <begin position="2521"/>
        <end position="2532"/>
    </location>
</feature>
<sequence>MHPEGSEGSAENDRAVAVVGAACRLPGGISDLAGLWEALEQGRDLITRVPDDRFETARFVDESARRAGKSYTAAGGFLDDVAGFDAGYFGISPREAAQMDPQQRMLLEMTAEALDDAAIDPAALAGSDTAVYVGVSDASYGAQQMLRIEGVDAYTMTGGAASIAANRISYAFDLRGPSMAVDTACSSALVALDRACRTLREGTSRTAVSAGVNVLLSPYPYVGFSQASMLSPHGRCASFSAAADGYVRAEGGGVVVLKLLRDALADGDRIHGVILASAANSDGRTAGLALPNPRAQEALLTSVYEQAGVDPDDVVYLEAHGTGTPAGDPAECEAIGRALGARRRTGALPIGSVKSNLGHLEPASGMAGLFKALLVLRHGRIPASLHALPLNPGIDFEGLGLAPATEARPVGEAQGQGRPVVGVNSFGFGGANAHAVVAAAPAAPRRARHAAGRARTLPFVVSARTPEALAQAAARTAERLAQTGPDDFYDLAHTSCARRGKHPYRAAVLADGPQEAAQALGRLARRSALPPQPAPAGPAAEAVTGEAVRQGRIAFAFSGNGSQWAGMGADLLAAEPAFRAAVEAVDEVLAPRLGWSVVRELTQASPGRLKATEVAQPLLFTLQTGVVAVLRAHGITPSAVLGHSVGEVAAAYAAGALTLDQAAWVIAERSRAQAAVAGCGRMAAVGMSREQAADLLAGYPGLEIAGVNTRRDVTVAGPQKQLYRLLGDLAGQSVVCAELDLDHAFHSAAMDPLREPLHEALAGLSPSPVRVPLLSTVTGEPLEGPELDADYWWRNVREPVLFADAVEQALGRGADVFLEVGPQPVLQSYLRRITAAHDAPGLRAVTRTLRKGDDGVRALHTAVASLLAAGAEADWSARFPRPGRVASLPAYPWQRERHWSGGPESWVRSSGEGRTEHPLLGERMPAPLPVWHGAVEPARLPWVADHRLAGSVVMPATAYVEMALAAGRQVLDTAVEADHLEFVRPLFVPWGEPGTVHTQVSFDPEDGVVLISSTDDQVTAQRRHARGRVRARWGQPPAPVDLAGARARCGRRVGGEEHYRQVGEAGLGYGPSFQVLTELWAGEGEVVAAYGDPGPLEGLGVSPALLDGAVQTGAPLLDDEILAGYTYLPAAMDAVRVWRSPAPKGAVHVRERGRTATEVCWDITVTDEDGTVAVELKGCRMRRLTGARRTPVTRQETVLRAAPRPGAPQGTGPVAAPQEIAERAAGRILALRRDWRAAGYPRFAARLQQAAAHAYATALPGLLPEGEGSFTVGDLVAGGMLPRHRQAMELMLTAMTQYGLVRQDPDGRWLREAAPRCAIGMLREALRDQPAFSTELTLVVRQFLHLGDVLRGTRDPLDLLGVEGATSSLEQLYDVAPVLRFHNRVAQALVREIVASLPDDRPLRVLEIGAGTGGTTAALLPLLPAGRTRYLFTDVSSSFFARARQRFAAYDFVDYRAFDVDADPAGQDLPGGGFDLVIAANSLHTSTDLEAAVRRVAALTAPGGRLLMLESHDPLFLLPFFGTLESFWNRTDTGLRPRSPLLGREEWAELLARCGFTGTVRTGDDAEPACEDFSVFLSARADRPVRPPALPAAGIGTAWVLASEAPEEDGLVGATAGLLRAADAVEVHTTVAGEDPDAWAPLLSRETVIVLVLAPAGADDPVEVVERATRRSAVLRALAVACGRLHGSESISLWLVTRPCGAVPEPGPADSSPADAAAWGMAQCFGNEQAALTTRRLSLARCGDTAADADRLARELLAPSDESEVVLTRGGGRFVPRDRDFPRPLVPSSAVGAFALEVREPGLSFRPAWVETPRPAPGPGQVLIAVRAAALNYRDVVLATGALAGEDSADGRFEAAYGLECAGTVTAVGPGVTGIAVGEWVFASGSDCLASHMVTSADAVARIPDGTGFAEAATLPAVFLTVHYGLGWQAGLSAGETVLVHGGAGGVGLAALQYARLHGAQVIATAGSPAKRDLLRALGVEHVLDSRSLAFAGRVRELTGGRGVDVVLNSLAGEAVSRSLELLRPGGRFVELGKRDILENNRLLLRPFERDLAFFGVNLLALLADPGRAASLFAEVKERIQAGDYRPLPHTVFPAARAEEAFRLLQHSRHIGKVVVSFDPLDEPALVEPLARAPRFDPGATYLVTGGLGGYGAATAHWLADHGARHLALVGRRGARTPGCEVLLADLEKRGVRAVPYAADVADLPSMRRVVEEIDAGGHRLRGVVHCAMHLDDAPLEELTDDRFRAVLAPKAGGAAVLDALTRGREDLELFLMFSSVAARVGQVTQAPYAAGNLFLEAMVRRRRRDGEAGLAVGWGALGGTGYVARNGLARALESGGLETLSPREVFDAAGVLLSDGTEVAGAGRYNWARLRGCLPALDAPRYRQLVPEPDEETGRTHEEIVQALSAMSPADALHALAGNLVRILADILHLDPGRIDPSRRLEDYGVDSLMAAELLATLRRRFDVQVPPMELMRSGGTVLDMARIVQLRLGLGAGTAALQPAAPDSGSAAAPRPGVPTQPGPAADPAGQAPC</sequence>
<dbReference type="SUPFAM" id="SSF52151">
    <property type="entry name" value="FabD/lysophospholipase-like"/>
    <property type="match status" value="1"/>
</dbReference>
<evidence type="ECO:0000256" key="10">
    <source>
        <dbReference type="SAM" id="MobiDB-lite"/>
    </source>
</evidence>
<dbReference type="SMART" id="SM00825">
    <property type="entry name" value="PKS_KS"/>
    <property type="match status" value="1"/>
</dbReference>
<evidence type="ECO:0000256" key="8">
    <source>
        <dbReference type="ARBA" id="ARBA00023315"/>
    </source>
</evidence>
<dbReference type="SUPFAM" id="SSF55048">
    <property type="entry name" value="Probable ACP-binding domain of malonyl-CoA ACP transacylase"/>
    <property type="match status" value="1"/>
</dbReference>
<dbReference type="Gene3D" id="3.30.70.3290">
    <property type="match status" value="1"/>
</dbReference>
<dbReference type="InterPro" id="IPR013968">
    <property type="entry name" value="PKS_KR"/>
</dbReference>
<keyword evidence="7" id="KW-0511">Multifunctional enzyme</keyword>
<dbReference type="Pfam" id="PF00550">
    <property type="entry name" value="PP-binding"/>
    <property type="match status" value="1"/>
</dbReference>
<dbReference type="InterPro" id="IPR002364">
    <property type="entry name" value="Quin_OxRdtase/zeta-crystal_CS"/>
</dbReference>
<dbReference type="InterPro" id="IPR001227">
    <property type="entry name" value="Ac_transferase_dom_sf"/>
</dbReference>
<accession>A0ABQ2YLP7</accession>
<dbReference type="InterPro" id="IPR016036">
    <property type="entry name" value="Malonyl_transacylase_ACP-bd"/>
</dbReference>
<dbReference type="InterPro" id="IPR029063">
    <property type="entry name" value="SAM-dependent_MTases_sf"/>
</dbReference>
<name>A0ABQ2YLP7_9ACTN</name>
<dbReference type="SUPFAM" id="SSF50129">
    <property type="entry name" value="GroES-like"/>
    <property type="match status" value="1"/>
</dbReference>
<dbReference type="PROSITE" id="PS01162">
    <property type="entry name" value="QOR_ZETA_CRYSTAL"/>
    <property type="match status" value="1"/>
</dbReference>
<reference evidence="15" key="1">
    <citation type="journal article" date="2019" name="Int. J. Syst. Evol. Microbiol.">
        <title>The Global Catalogue of Microorganisms (GCM) 10K type strain sequencing project: providing services to taxonomists for standard genome sequencing and annotation.</title>
        <authorList>
            <consortium name="The Broad Institute Genomics Platform"/>
            <consortium name="The Broad Institute Genome Sequencing Center for Infectious Disease"/>
            <person name="Wu L."/>
            <person name="Ma J."/>
        </authorList>
    </citation>
    <scope>NUCLEOTIDE SEQUENCE [LARGE SCALE GENOMIC DNA]</scope>
    <source>
        <strain evidence="15">JCM 4586</strain>
    </source>
</reference>
<dbReference type="SMART" id="SM00829">
    <property type="entry name" value="PKS_ER"/>
    <property type="match status" value="1"/>
</dbReference>
<evidence type="ECO:0000256" key="1">
    <source>
        <dbReference type="ARBA" id="ARBA00004792"/>
    </source>
</evidence>
<dbReference type="SMART" id="SM00822">
    <property type="entry name" value="PKS_KR"/>
    <property type="match status" value="1"/>
</dbReference>
<feature type="active site" description="Proton acceptor; for dehydratase activity" evidence="9">
    <location>
        <position position="946"/>
    </location>
</feature>
<comment type="pathway">
    <text evidence="1">Antibiotic biosynthesis.</text>
</comment>
<dbReference type="PROSITE" id="PS52019">
    <property type="entry name" value="PKS_MFAS_DH"/>
    <property type="match status" value="1"/>
</dbReference>
<dbReference type="InterPro" id="IPR032821">
    <property type="entry name" value="PKS_assoc"/>
</dbReference>
<dbReference type="InterPro" id="IPR049551">
    <property type="entry name" value="PKS_DH_C"/>
</dbReference>
<dbReference type="CDD" id="cd00833">
    <property type="entry name" value="PKS"/>
    <property type="match status" value="1"/>
</dbReference>
<feature type="domain" description="Ketosynthase family 3 (KS3)" evidence="12">
    <location>
        <begin position="13"/>
        <end position="439"/>
    </location>
</feature>
<evidence type="ECO:0000259" key="13">
    <source>
        <dbReference type="PROSITE" id="PS52019"/>
    </source>
</evidence>
<dbReference type="Pfam" id="PF21089">
    <property type="entry name" value="PKS_DH_N"/>
    <property type="match status" value="1"/>
</dbReference>
<dbReference type="SMART" id="SM00826">
    <property type="entry name" value="PKS_DH"/>
    <property type="match status" value="1"/>
</dbReference>
<dbReference type="InterPro" id="IPR020807">
    <property type="entry name" value="PKS_DH"/>
</dbReference>
<dbReference type="InterPro" id="IPR018201">
    <property type="entry name" value="Ketoacyl_synth_AS"/>
</dbReference>
<evidence type="ECO:0000259" key="11">
    <source>
        <dbReference type="PROSITE" id="PS50075"/>
    </source>
</evidence>
<dbReference type="InterPro" id="IPR036291">
    <property type="entry name" value="NAD(P)-bd_dom_sf"/>
</dbReference>
<dbReference type="InterPro" id="IPR013154">
    <property type="entry name" value="ADH-like_N"/>
</dbReference>
<evidence type="ECO:0000259" key="12">
    <source>
        <dbReference type="PROSITE" id="PS52004"/>
    </source>
</evidence>
<dbReference type="InterPro" id="IPR016039">
    <property type="entry name" value="Thiolase-like"/>
</dbReference>
<dbReference type="PROSITE" id="PS52004">
    <property type="entry name" value="KS3_2"/>
    <property type="match status" value="1"/>
</dbReference>
<dbReference type="InterPro" id="IPR049552">
    <property type="entry name" value="PKS_DH_N"/>
</dbReference>
<dbReference type="RefSeq" id="WP_229899466.1">
    <property type="nucleotide sequence ID" value="NZ_BMUT01000007.1"/>
</dbReference>
<evidence type="ECO:0000256" key="7">
    <source>
        <dbReference type="ARBA" id="ARBA00023268"/>
    </source>
</evidence>
<dbReference type="InterPro" id="IPR006162">
    <property type="entry name" value="Ppantetheine_attach_site"/>
</dbReference>
<dbReference type="EMBL" id="BMUT01000007">
    <property type="protein sequence ID" value="GGX88375.1"/>
    <property type="molecule type" value="Genomic_DNA"/>
</dbReference>
<dbReference type="SUPFAM" id="SSF51735">
    <property type="entry name" value="NAD(P)-binding Rossmann-fold domains"/>
    <property type="match status" value="3"/>
</dbReference>
<feature type="domain" description="PKS/mFAS DH" evidence="13">
    <location>
        <begin position="917"/>
        <end position="1190"/>
    </location>
</feature>
<dbReference type="PROSITE" id="PS00012">
    <property type="entry name" value="PHOSPHOPANTETHEINE"/>
    <property type="match status" value="1"/>
</dbReference>
<dbReference type="Pfam" id="PF08659">
    <property type="entry name" value="KR"/>
    <property type="match status" value="1"/>
</dbReference>
<dbReference type="SUPFAM" id="SSF53335">
    <property type="entry name" value="S-adenosyl-L-methionine-dependent methyltransferases"/>
    <property type="match status" value="1"/>
</dbReference>
<dbReference type="InterPro" id="IPR057326">
    <property type="entry name" value="KR_dom"/>
</dbReference>
<dbReference type="PROSITE" id="PS50075">
    <property type="entry name" value="CARRIER"/>
    <property type="match status" value="1"/>
</dbReference>